<organism evidence="5 6">
    <name type="scientific">Vitis rotundifolia</name>
    <name type="common">Muscadine grape</name>
    <dbReference type="NCBI Taxonomy" id="103349"/>
    <lineage>
        <taxon>Eukaryota</taxon>
        <taxon>Viridiplantae</taxon>
        <taxon>Streptophyta</taxon>
        <taxon>Embryophyta</taxon>
        <taxon>Tracheophyta</taxon>
        <taxon>Spermatophyta</taxon>
        <taxon>Magnoliopsida</taxon>
        <taxon>eudicotyledons</taxon>
        <taxon>Gunneridae</taxon>
        <taxon>Pentapetalae</taxon>
        <taxon>rosids</taxon>
        <taxon>Vitales</taxon>
        <taxon>Vitaceae</taxon>
        <taxon>Viteae</taxon>
        <taxon>Vitis</taxon>
    </lineage>
</organism>
<keyword evidence="2" id="KW-0677">Repeat</keyword>
<dbReference type="InterPro" id="IPR046848">
    <property type="entry name" value="E_motif"/>
</dbReference>
<dbReference type="FunFam" id="1.25.40.10:FF:001093">
    <property type="entry name" value="Pentatricopeptide repeat-containing protein At2g34400"/>
    <property type="match status" value="1"/>
</dbReference>
<proteinExistence type="predicted"/>
<dbReference type="InterPro" id="IPR002885">
    <property type="entry name" value="PPR_rpt"/>
</dbReference>
<dbReference type="PROSITE" id="PS51375">
    <property type="entry name" value="PPR"/>
    <property type="match status" value="3"/>
</dbReference>
<evidence type="ECO:0000256" key="2">
    <source>
        <dbReference type="ARBA" id="ARBA00022737"/>
    </source>
</evidence>
<gene>
    <name evidence="5" type="ORF">PVL29_026211</name>
</gene>
<feature type="repeat" description="PPR" evidence="3">
    <location>
        <begin position="73"/>
        <end position="107"/>
    </location>
</feature>
<dbReference type="InterPro" id="IPR046960">
    <property type="entry name" value="PPR_At4g14850-like_plant"/>
</dbReference>
<comment type="caution">
    <text evidence="5">The sequence shown here is derived from an EMBL/GenBank/DDBJ whole genome shotgun (WGS) entry which is preliminary data.</text>
</comment>
<reference evidence="5 6" key="1">
    <citation type="journal article" date="2023" name="BMC Biotechnol.">
        <title>Vitis rotundifolia cv Carlos genome sequencing.</title>
        <authorList>
            <person name="Huff M."/>
            <person name="Hulse-Kemp A."/>
            <person name="Scheffler B."/>
            <person name="Youngblood R."/>
            <person name="Simpson S."/>
            <person name="Babiker E."/>
            <person name="Staton M."/>
        </authorList>
    </citation>
    <scope>NUCLEOTIDE SEQUENCE [LARGE SCALE GENOMIC DNA]</scope>
    <source>
        <tissue evidence="5">Leaf</tissue>
    </source>
</reference>
<dbReference type="Pfam" id="PF01535">
    <property type="entry name" value="PPR"/>
    <property type="match status" value="4"/>
</dbReference>
<name>A0AA39D7F3_VITRO</name>
<dbReference type="PANTHER" id="PTHR47926">
    <property type="entry name" value="PENTATRICOPEPTIDE REPEAT-CONTAINING PROTEIN"/>
    <property type="match status" value="1"/>
</dbReference>
<protein>
    <recommendedName>
        <fullName evidence="4">C-JID domain-containing protein</fullName>
    </recommendedName>
</protein>
<dbReference type="Gene3D" id="1.25.40.10">
    <property type="entry name" value="Tetratricopeptide repeat domain"/>
    <property type="match status" value="3"/>
</dbReference>
<evidence type="ECO:0000256" key="1">
    <source>
        <dbReference type="ARBA" id="ARBA00022614"/>
    </source>
</evidence>
<dbReference type="Proteomes" id="UP001168098">
    <property type="component" value="Unassembled WGS sequence"/>
</dbReference>
<dbReference type="GO" id="GO:0003723">
    <property type="term" value="F:RNA binding"/>
    <property type="evidence" value="ECO:0007669"/>
    <property type="project" value="InterPro"/>
</dbReference>
<sequence length="603" mass="66785">MLIWHRPTEFAFASVISGCGGDDDCGRQVHSLALKTYFDSCVYVGNALIMMYCRSCGGADEGWSVCEAKGFRNLVSWNSMIAGFQVCGCGNRALELFSQMHFGGIWFDRATLVSIFSCLCGMGDGLECCFQLQCLTTKTGFISKIEVVTALVKAYSILGGEVSDCYRIFLELDGRQDVVSWTGITAAFTKWDPEEALLLFRQFLRECLAPDCHMFSIVLKACAGLATERHALTIQSHVLKVGFEDDTALANALIHVCARCDSVALSKQAFDKMGSRHTVSWNSMLKAYAMHGQGKEALRAFSQMDAQPDSTIFLALLSACSHAGMVEEGTKIFETMSNNGIVPQLNHYACMVDILGQASRISEAKELIDKMSMEPDSVVWSALLGGCRKHGETRLAKLAAVKVKELDPNNSLGYILMSNIFCTDGHFNEARLIRREIKGKTVRKEPGLSWIEVGNQLHEFATGGQQNLEREAICARLEIEDFAHSRPKKPDNSVVSVASLNTANNWISVMGTGIVLLEERNQKDLECWISNPKEILELCYFGPGISLVIPGSTGIPEWMRHQKKGSTVATKLPRNWYENSDFLGFALFSVHVHLMMNLRMMID</sequence>
<feature type="repeat" description="PPR" evidence="3">
    <location>
        <begin position="277"/>
        <end position="307"/>
    </location>
</feature>
<dbReference type="EMBL" id="JARBHA010000019">
    <property type="protein sequence ID" value="KAJ9672865.1"/>
    <property type="molecule type" value="Genomic_DNA"/>
</dbReference>
<keyword evidence="1" id="KW-0433">Leucine-rich repeat</keyword>
<dbReference type="NCBIfam" id="TIGR00756">
    <property type="entry name" value="PPR"/>
    <property type="match status" value="2"/>
</dbReference>
<evidence type="ECO:0000313" key="5">
    <source>
        <dbReference type="EMBL" id="KAJ9672865.1"/>
    </source>
</evidence>
<dbReference type="Pfam" id="PF20160">
    <property type="entry name" value="C-JID"/>
    <property type="match status" value="1"/>
</dbReference>
<keyword evidence="6" id="KW-1185">Reference proteome</keyword>
<evidence type="ECO:0000259" key="4">
    <source>
        <dbReference type="Pfam" id="PF20160"/>
    </source>
</evidence>
<dbReference type="PANTHER" id="PTHR47926:SF382">
    <property type="entry name" value="PENTACOTRIPEPTIDE-REPEAT REGION OF PRORP DOMAIN-CONTAINING PROTEIN"/>
    <property type="match status" value="1"/>
</dbReference>
<dbReference type="AlphaFoldDB" id="A0AA39D7F3"/>
<feature type="domain" description="C-JID" evidence="4">
    <location>
        <begin position="553"/>
        <end position="594"/>
    </location>
</feature>
<dbReference type="FunFam" id="1.25.40.10:FF:002156">
    <property type="entry name" value="Putative pentatricopeptide repeat-containing protein At1g56570"/>
    <property type="match status" value="1"/>
</dbReference>
<accession>A0AA39D7F3</accession>
<dbReference type="InterPro" id="IPR045344">
    <property type="entry name" value="C-JID"/>
</dbReference>
<evidence type="ECO:0000313" key="6">
    <source>
        <dbReference type="Proteomes" id="UP001168098"/>
    </source>
</evidence>
<dbReference type="GO" id="GO:0009451">
    <property type="term" value="P:RNA modification"/>
    <property type="evidence" value="ECO:0007669"/>
    <property type="project" value="InterPro"/>
</dbReference>
<evidence type="ECO:0000256" key="3">
    <source>
        <dbReference type="PROSITE-ProRule" id="PRU00708"/>
    </source>
</evidence>
<feature type="repeat" description="PPR" evidence="3">
    <location>
        <begin position="309"/>
        <end position="343"/>
    </location>
</feature>
<dbReference type="InterPro" id="IPR011990">
    <property type="entry name" value="TPR-like_helical_dom_sf"/>
</dbReference>
<dbReference type="Pfam" id="PF20431">
    <property type="entry name" value="E_motif"/>
    <property type="match status" value="1"/>
</dbReference>